<reference evidence="12" key="2">
    <citation type="journal article" date="2009" name="Genome Res.">
        <title>Comparative genomic analyses of the human fungal pathogens Coccidioides and their relatives.</title>
        <authorList>
            <person name="Sharpton T.J."/>
            <person name="Stajich J.E."/>
            <person name="Rounsley S.D."/>
            <person name="Gardner M.J."/>
            <person name="Wortman J.R."/>
            <person name="Jordar V.S."/>
            <person name="Maiti R."/>
            <person name="Kodira C.D."/>
            <person name="Neafsey D.E."/>
            <person name="Zeng Q."/>
            <person name="Hung C.-Y."/>
            <person name="McMahan C."/>
            <person name="Muszewska A."/>
            <person name="Grynberg M."/>
            <person name="Mandel M.A."/>
            <person name="Kellner E.M."/>
            <person name="Barker B.M."/>
            <person name="Galgiani J.N."/>
            <person name="Orbach M.J."/>
            <person name="Kirkland T.N."/>
            <person name="Cole G.T."/>
            <person name="Henn M.R."/>
            <person name="Birren B.W."/>
            <person name="Taylor J.W."/>
        </authorList>
    </citation>
    <scope>NUCLEOTIDE SEQUENCE [LARGE SCALE GENOMIC DNA]</scope>
    <source>
        <strain evidence="12">RMSCC 3488</strain>
    </source>
</reference>
<comment type="similarity">
    <text evidence="2 10">Belongs to the mitochondrial carrier (TC 2.A.29) family.</text>
</comment>
<accession>A0A0J6FP89</accession>
<evidence type="ECO:0000256" key="9">
    <source>
        <dbReference type="PROSITE-ProRule" id="PRU00282"/>
    </source>
</evidence>
<keyword evidence="4 9" id="KW-0812">Transmembrane</keyword>
<evidence type="ECO:0000256" key="4">
    <source>
        <dbReference type="ARBA" id="ARBA00022692"/>
    </source>
</evidence>
<dbReference type="SUPFAM" id="SSF103506">
    <property type="entry name" value="Mitochondrial carrier"/>
    <property type="match status" value="1"/>
</dbReference>
<dbReference type="InterPro" id="IPR018108">
    <property type="entry name" value="MCP_transmembrane"/>
</dbReference>
<dbReference type="InterPro" id="IPR023395">
    <property type="entry name" value="MCP_dom_sf"/>
</dbReference>
<dbReference type="PANTHER" id="PTHR45939:SF2">
    <property type="entry name" value="CARRIER PROTEIN, PUTATIVE (AFU_ORTHOLOGUE AFUA_2G13870)-RELATED"/>
    <property type="match status" value="1"/>
</dbReference>
<evidence type="ECO:0000256" key="1">
    <source>
        <dbReference type="ARBA" id="ARBA00004141"/>
    </source>
</evidence>
<dbReference type="EMBL" id="DS268112">
    <property type="protein sequence ID" value="KMM70794.1"/>
    <property type="molecule type" value="Genomic_DNA"/>
</dbReference>
<evidence type="ECO:0000256" key="7">
    <source>
        <dbReference type="ARBA" id="ARBA00022989"/>
    </source>
</evidence>
<keyword evidence="3 10" id="KW-0813">Transport</keyword>
<evidence type="ECO:0008006" key="13">
    <source>
        <dbReference type="Google" id="ProtNLM"/>
    </source>
</evidence>
<reference evidence="11 12" key="1">
    <citation type="submission" date="2007-06" db="EMBL/GenBank/DDBJ databases">
        <title>The Genome Sequence of Coccidioides posadasii RMSCC_3488.</title>
        <authorList>
            <consortium name="Coccidioides Genome Resources Consortium"/>
            <consortium name="The Broad Institute Genome Sequencing Platform"/>
            <person name="Henn M.R."/>
            <person name="Sykes S."/>
            <person name="Young S."/>
            <person name="Jaffe D."/>
            <person name="Berlin A."/>
            <person name="Alvarez P."/>
            <person name="Butler J."/>
            <person name="Gnerre S."/>
            <person name="Grabherr M."/>
            <person name="Mauceli E."/>
            <person name="Brockman W."/>
            <person name="Kodira C."/>
            <person name="Alvarado L."/>
            <person name="Zeng Q."/>
            <person name="Crawford M."/>
            <person name="Antoine C."/>
            <person name="Devon K."/>
            <person name="Galgiani J."/>
            <person name="Orsborn K."/>
            <person name="Lewis M.L."/>
            <person name="Nusbaum C."/>
            <person name="Galagan J."/>
            <person name="Birren B."/>
        </authorList>
    </citation>
    <scope>NUCLEOTIDE SEQUENCE [LARGE SCALE GENOMIC DNA]</scope>
    <source>
        <strain evidence="11 12">RMSCC 3488</strain>
    </source>
</reference>
<reference evidence="12" key="3">
    <citation type="journal article" date="2010" name="Genome Res.">
        <title>Population genomic sequencing of Coccidioides fungi reveals recent hybridization and transposon control.</title>
        <authorList>
            <person name="Neafsey D.E."/>
            <person name="Barker B.M."/>
            <person name="Sharpton T.J."/>
            <person name="Stajich J.E."/>
            <person name="Park D.J."/>
            <person name="Whiston E."/>
            <person name="Hung C.-Y."/>
            <person name="McMahan C."/>
            <person name="White J."/>
            <person name="Sykes S."/>
            <person name="Heiman D."/>
            <person name="Young S."/>
            <person name="Zeng Q."/>
            <person name="Abouelleil A."/>
            <person name="Aftuck L."/>
            <person name="Bessette D."/>
            <person name="Brown A."/>
            <person name="FitzGerald M."/>
            <person name="Lui A."/>
            <person name="Macdonald J.P."/>
            <person name="Priest M."/>
            <person name="Orbach M.J."/>
            <person name="Galgiani J.N."/>
            <person name="Kirkland T.N."/>
            <person name="Cole G.T."/>
            <person name="Birren B.W."/>
            <person name="Henn M.R."/>
            <person name="Taylor J.W."/>
            <person name="Rounsley S.D."/>
        </authorList>
    </citation>
    <scope>NUCLEOTIDE SEQUENCE [LARGE SCALE GENOMIC DNA]</scope>
    <source>
        <strain evidence="12">RMSCC 3488</strain>
    </source>
</reference>
<protein>
    <recommendedName>
        <fullName evidence="13">Mitochondrial carrier protein</fullName>
    </recommendedName>
</protein>
<proteinExistence type="inferred from homology"/>
<dbReference type="GO" id="GO:0016020">
    <property type="term" value="C:membrane"/>
    <property type="evidence" value="ECO:0007669"/>
    <property type="project" value="UniProtKB-SubCell"/>
</dbReference>
<keyword evidence="7" id="KW-1133">Transmembrane helix</keyword>
<evidence type="ECO:0000256" key="5">
    <source>
        <dbReference type="ARBA" id="ARBA00022737"/>
    </source>
</evidence>
<keyword evidence="8 9" id="KW-0472">Membrane</keyword>
<evidence type="ECO:0000256" key="8">
    <source>
        <dbReference type="ARBA" id="ARBA00023136"/>
    </source>
</evidence>
<name>A0A0J6FP89_COCPO</name>
<dbReference type="Proteomes" id="UP000054567">
    <property type="component" value="Unassembled WGS sequence"/>
</dbReference>
<dbReference type="GO" id="GO:0015217">
    <property type="term" value="F:ADP transmembrane transporter activity"/>
    <property type="evidence" value="ECO:0007669"/>
    <property type="project" value="TreeGrafter"/>
</dbReference>
<dbReference type="Pfam" id="PF00153">
    <property type="entry name" value="Mito_carr"/>
    <property type="match status" value="2"/>
</dbReference>
<dbReference type="InterPro" id="IPR052217">
    <property type="entry name" value="Mito/Peroxisomal_Carrier"/>
</dbReference>
<dbReference type="PANTHER" id="PTHR45939">
    <property type="entry name" value="PEROXISOMAL MEMBRANE PROTEIN PMP34-RELATED"/>
    <property type="match status" value="1"/>
</dbReference>
<evidence type="ECO:0000313" key="12">
    <source>
        <dbReference type="Proteomes" id="UP000054567"/>
    </source>
</evidence>
<keyword evidence="5" id="KW-0677">Repeat</keyword>
<dbReference type="OrthoDB" id="18574at2759"/>
<comment type="subcellular location">
    <subcellularLocation>
        <location evidence="1">Membrane</location>
        <topology evidence="1">Multi-pass membrane protein</topology>
    </subcellularLocation>
</comment>
<dbReference type="AlphaFoldDB" id="A0A0J6FP89"/>
<evidence type="ECO:0000256" key="6">
    <source>
        <dbReference type="ARBA" id="ARBA00022792"/>
    </source>
</evidence>
<sequence>MTSYAENEASLLDVLGHHFIRNFPSSYTVAPVTQSTTVKGPPLPELGQVTVRALCAAVSTAAVYPLLLVATRLKLRNGEPKTEGCSAHHKDGSQRQSGNCCGEITTVVKEIYGEGGLKAFYAGVGEATGKAGAEVFLFFLAYKFFRWRLKGRGLVNSSGLLAVRLLLGIVSEASTKLLTAPIETIITRRQACVKPTRIRDIVIKVFREQGAGGLWAGYSASLLLMANPLITLSLNEILLRCLTRRNNQIITHVLSATLSRFITISLTYPILVDKVRRQAGYQKFPAAHSKAIGREDDLSPASLLRNVAALARLETSSTVYAGITASVVQELVSHGIAAATGATIHAWTIRTYYIYLLLSSQYHSLLDKAKKEIEILAEAAKEEARHAAEQEVASGKGTAAISGTDMYSNETADLVGDYVEDEAAESRSLYHWFWDRDKR</sequence>
<evidence type="ECO:0000256" key="10">
    <source>
        <dbReference type="RuleBase" id="RU000488"/>
    </source>
</evidence>
<dbReference type="VEuPathDB" id="FungiDB:CPAG_07105"/>
<evidence type="ECO:0000256" key="3">
    <source>
        <dbReference type="ARBA" id="ARBA00022448"/>
    </source>
</evidence>
<gene>
    <name evidence="11" type="ORF">CPAG_07105</name>
</gene>
<evidence type="ECO:0000313" key="11">
    <source>
        <dbReference type="EMBL" id="KMM70794.1"/>
    </source>
</evidence>
<keyword evidence="6" id="KW-0999">Mitochondrion inner membrane</keyword>
<dbReference type="PROSITE" id="PS50920">
    <property type="entry name" value="SOLCAR"/>
    <property type="match status" value="1"/>
</dbReference>
<keyword evidence="6" id="KW-0496">Mitochondrion</keyword>
<organism evidence="11 12">
    <name type="scientific">Coccidioides posadasii RMSCC 3488</name>
    <dbReference type="NCBI Taxonomy" id="454284"/>
    <lineage>
        <taxon>Eukaryota</taxon>
        <taxon>Fungi</taxon>
        <taxon>Dikarya</taxon>
        <taxon>Ascomycota</taxon>
        <taxon>Pezizomycotina</taxon>
        <taxon>Eurotiomycetes</taxon>
        <taxon>Eurotiomycetidae</taxon>
        <taxon>Onygenales</taxon>
        <taxon>Onygenaceae</taxon>
        <taxon>Coccidioides</taxon>
    </lineage>
</organism>
<dbReference type="Gene3D" id="1.50.40.10">
    <property type="entry name" value="Mitochondrial carrier domain"/>
    <property type="match status" value="1"/>
</dbReference>
<feature type="repeat" description="Solcar" evidence="9">
    <location>
        <begin position="159"/>
        <end position="241"/>
    </location>
</feature>
<evidence type="ECO:0000256" key="2">
    <source>
        <dbReference type="ARBA" id="ARBA00006375"/>
    </source>
</evidence>